<name>A0A0G3GUT3_9CORY</name>
<dbReference type="AlphaFoldDB" id="A0A0G3GUT3"/>
<dbReference type="KEGG" id="cmv:CMUST_02875"/>
<accession>A0A0G3GUT3</accession>
<organism evidence="1 2">
    <name type="scientific">Corynebacterium mustelae</name>
    <dbReference type="NCBI Taxonomy" id="571915"/>
    <lineage>
        <taxon>Bacteria</taxon>
        <taxon>Bacillati</taxon>
        <taxon>Actinomycetota</taxon>
        <taxon>Actinomycetes</taxon>
        <taxon>Mycobacteriales</taxon>
        <taxon>Corynebacteriaceae</taxon>
        <taxon>Corynebacterium</taxon>
    </lineage>
</organism>
<protein>
    <submittedName>
        <fullName evidence="1">Uncharacterized protein</fullName>
    </submittedName>
</protein>
<dbReference type="STRING" id="571915.CMUST_02875"/>
<proteinExistence type="predicted"/>
<dbReference type="EMBL" id="CP011542">
    <property type="protein sequence ID" value="AKK04919.1"/>
    <property type="molecule type" value="Genomic_DNA"/>
</dbReference>
<dbReference type="Proteomes" id="UP000035199">
    <property type="component" value="Chromosome"/>
</dbReference>
<evidence type="ECO:0000313" key="2">
    <source>
        <dbReference type="Proteomes" id="UP000035199"/>
    </source>
</evidence>
<keyword evidence="2" id="KW-1185">Reference proteome</keyword>
<reference evidence="1 2" key="1">
    <citation type="journal article" date="2015" name="Genome Announc.">
        <title>Complete Genome Sequence of the Type Strain Corynebacterium mustelae DSM 45274, Isolated from Various Tissues of a Male Ferret with Lethal Sepsis.</title>
        <authorList>
            <person name="Ruckert C."/>
            <person name="Eimer J."/>
            <person name="Winkler A."/>
            <person name="Tauch A."/>
        </authorList>
    </citation>
    <scope>NUCLEOTIDE SEQUENCE [LARGE SCALE GENOMIC DNA]</scope>
    <source>
        <strain evidence="1 2">DSM 45274</strain>
    </source>
</reference>
<sequence>MPRAQQCCDMLGKANESVPEIEVPPFPKHKPGSIPRATNGLTYTLVEDVTPAKRELRAQSLIGEG</sequence>
<gene>
    <name evidence="1" type="ORF">CMUST_02875</name>
</gene>
<evidence type="ECO:0000313" key="1">
    <source>
        <dbReference type="EMBL" id="AKK04919.1"/>
    </source>
</evidence>
<reference evidence="2" key="2">
    <citation type="submission" date="2015-05" db="EMBL/GenBank/DDBJ databases">
        <title>Complete genome sequence of Corynebacterium mustelae DSM 45274, isolated from various tissues of a male ferret with lethal sepsis.</title>
        <authorList>
            <person name="Ruckert C."/>
            <person name="Albersmeier A."/>
            <person name="Winkler A."/>
            <person name="Tauch A."/>
        </authorList>
    </citation>
    <scope>NUCLEOTIDE SEQUENCE [LARGE SCALE GENOMIC DNA]</scope>
    <source>
        <strain evidence="2">DSM 45274</strain>
    </source>
</reference>